<evidence type="ECO:0000313" key="1">
    <source>
        <dbReference type="EMBL" id="EWM29731.1"/>
    </source>
</evidence>
<protein>
    <submittedName>
        <fullName evidence="1">Uncharacterized protein</fullName>
    </submittedName>
</protein>
<proteinExistence type="predicted"/>
<dbReference type="EMBL" id="AZIL01000117">
    <property type="protein sequence ID" value="EWM29731.1"/>
    <property type="molecule type" value="Genomic_DNA"/>
</dbReference>
<dbReference type="AlphaFoldDB" id="W7UAC8"/>
<dbReference type="Proteomes" id="UP000019335">
    <property type="component" value="Chromosome 2"/>
</dbReference>
<sequence>MSVARATSSSPEEVQCSFRTGISLQEAFRTTYHLPIYPDNNLLAELPYHCHLLSRCRIYCLSNNIIFVAGLSPSVHQRVNNCVCYLDWRELGEYCLKDLIVDQKGLCCRSARGPRFMPDTCLHPSQQRQISMGSPSRM</sequence>
<name>W7UAC8_9STRA</name>
<organism evidence="1 2">
    <name type="scientific">Nannochloropsis gaditana</name>
    <dbReference type="NCBI Taxonomy" id="72520"/>
    <lineage>
        <taxon>Eukaryota</taxon>
        <taxon>Sar</taxon>
        <taxon>Stramenopiles</taxon>
        <taxon>Ochrophyta</taxon>
        <taxon>Eustigmatophyceae</taxon>
        <taxon>Eustigmatales</taxon>
        <taxon>Monodopsidaceae</taxon>
        <taxon>Nannochloropsis</taxon>
    </lineage>
</organism>
<reference evidence="1 2" key="1">
    <citation type="journal article" date="2014" name="Mol. Plant">
        <title>Chromosome Scale Genome Assembly and Transcriptome Profiling of Nannochloropsis gaditana in Nitrogen Depletion.</title>
        <authorList>
            <person name="Corteggiani Carpinelli E."/>
            <person name="Telatin A."/>
            <person name="Vitulo N."/>
            <person name="Forcato C."/>
            <person name="D'Angelo M."/>
            <person name="Schiavon R."/>
            <person name="Vezzi A."/>
            <person name="Giacometti G.M."/>
            <person name="Morosinotto T."/>
            <person name="Valle G."/>
        </authorList>
    </citation>
    <scope>NUCLEOTIDE SEQUENCE [LARGE SCALE GENOMIC DNA]</scope>
    <source>
        <strain evidence="1 2">B-31</strain>
    </source>
</reference>
<comment type="caution">
    <text evidence="1">The sequence shown here is derived from an EMBL/GenBank/DDBJ whole genome shotgun (WGS) entry which is preliminary data.</text>
</comment>
<accession>W7UAC8</accession>
<evidence type="ECO:0000313" key="2">
    <source>
        <dbReference type="Proteomes" id="UP000019335"/>
    </source>
</evidence>
<gene>
    <name evidence="1" type="ORF">Naga_100022g60</name>
</gene>
<keyword evidence="2" id="KW-1185">Reference proteome</keyword>